<feature type="transmembrane region" description="Helical" evidence="1">
    <location>
        <begin position="12"/>
        <end position="30"/>
    </location>
</feature>
<accession>A0AAU7PQF2</accession>
<dbReference type="EMBL" id="CP157940">
    <property type="protein sequence ID" value="XBS54484.1"/>
    <property type="molecule type" value="Genomic_DNA"/>
</dbReference>
<dbReference type="RefSeq" id="WP_349947177.1">
    <property type="nucleotide sequence ID" value="NZ_CP157940.1"/>
</dbReference>
<gene>
    <name evidence="2" type="ORF">ABFV83_01470</name>
</gene>
<keyword evidence="1" id="KW-0812">Transmembrane</keyword>
<name>A0AAU7PQF2_9FIRM</name>
<keyword evidence="1" id="KW-0472">Membrane</keyword>
<proteinExistence type="predicted"/>
<keyword evidence="1" id="KW-1133">Transmembrane helix</keyword>
<sequence>MEDKNLYNKIMLIAFCLIVILLCAGMYSWFHGGSTAPEVGVPQEKVQVLQWEAREPAVFEEDGIWNF</sequence>
<evidence type="ECO:0000313" key="2">
    <source>
        <dbReference type="EMBL" id="XBS54484.1"/>
    </source>
</evidence>
<reference evidence="2" key="1">
    <citation type="submission" date="2024-06" db="EMBL/GenBank/DDBJ databases">
        <title>Lacrimispora cavernae sp. nov., a novel anaerobe isolated from bat guano pile inside a cave.</title>
        <authorList>
            <person name="Miller S.L."/>
            <person name="Lu N."/>
            <person name="King J."/>
            <person name="Sankaranarayanan K."/>
            <person name="Lawson P.A."/>
        </authorList>
    </citation>
    <scope>NUCLEOTIDE SEQUENCE</scope>
    <source>
        <strain evidence="2">BS-2</strain>
    </source>
</reference>
<evidence type="ECO:0000256" key="1">
    <source>
        <dbReference type="SAM" id="Phobius"/>
    </source>
</evidence>
<dbReference type="AlphaFoldDB" id="A0AAU7PQF2"/>
<organism evidence="2">
    <name type="scientific">Lacrimispora sp. BS-2</name>
    <dbReference type="NCBI Taxonomy" id="3151850"/>
    <lineage>
        <taxon>Bacteria</taxon>
        <taxon>Bacillati</taxon>
        <taxon>Bacillota</taxon>
        <taxon>Clostridia</taxon>
        <taxon>Lachnospirales</taxon>
        <taxon>Lachnospiraceae</taxon>
        <taxon>Lacrimispora</taxon>
    </lineage>
</organism>
<protein>
    <submittedName>
        <fullName evidence="2">Uncharacterized protein</fullName>
    </submittedName>
</protein>